<reference evidence="1 2" key="1">
    <citation type="submission" date="2024-01" db="EMBL/GenBank/DDBJ databases">
        <title>Genome assemblies of Stephania.</title>
        <authorList>
            <person name="Yang L."/>
        </authorList>
    </citation>
    <scope>NUCLEOTIDE SEQUENCE [LARGE SCALE GENOMIC DNA]</scope>
    <source>
        <strain evidence="1">YNDBR</strain>
        <tissue evidence="1">Leaf</tissue>
    </source>
</reference>
<name>A0AAP0KHI9_9MAGN</name>
<keyword evidence="2" id="KW-1185">Reference proteome</keyword>
<dbReference type="Proteomes" id="UP001420932">
    <property type="component" value="Unassembled WGS sequence"/>
</dbReference>
<evidence type="ECO:0000313" key="1">
    <source>
        <dbReference type="EMBL" id="KAK9151335.1"/>
    </source>
</evidence>
<dbReference type="AlphaFoldDB" id="A0AAP0KHI9"/>
<sequence>MEVQNQQPFQIYQDKNLSCSTPHFSNFKPFKFTTFFSPFDIIKKRDQASTIFLPYQVYQ</sequence>
<organism evidence="1 2">
    <name type="scientific">Stephania yunnanensis</name>
    <dbReference type="NCBI Taxonomy" id="152371"/>
    <lineage>
        <taxon>Eukaryota</taxon>
        <taxon>Viridiplantae</taxon>
        <taxon>Streptophyta</taxon>
        <taxon>Embryophyta</taxon>
        <taxon>Tracheophyta</taxon>
        <taxon>Spermatophyta</taxon>
        <taxon>Magnoliopsida</taxon>
        <taxon>Ranunculales</taxon>
        <taxon>Menispermaceae</taxon>
        <taxon>Menispermoideae</taxon>
        <taxon>Cissampelideae</taxon>
        <taxon>Stephania</taxon>
    </lineage>
</organism>
<evidence type="ECO:0000313" key="2">
    <source>
        <dbReference type="Proteomes" id="UP001420932"/>
    </source>
</evidence>
<protein>
    <submittedName>
        <fullName evidence="1">Uncharacterized protein</fullName>
    </submittedName>
</protein>
<proteinExistence type="predicted"/>
<gene>
    <name evidence="1" type="ORF">Syun_009644</name>
</gene>
<comment type="caution">
    <text evidence="1">The sequence shown here is derived from an EMBL/GenBank/DDBJ whole genome shotgun (WGS) entry which is preliminary data.</text>
</comment>
<accession>A0AAP0KHI9</accession>
<dbReference type="EMBL" id="JBBNAF010000004">
    <property type="protein sequence ID" value="KAK9151335.1"/>
    <property type="molecule type" value="Genomic_DNA"/>
</dbReference>